<dbReference type="Proteomes" id="UP000006454">
    <property type="component" value="Unassembled WGS sequence"/>
</dbReference>
<accession>Q7P576</accession>
<reference evidence="1 2" key="1">
    <citation type="journal article" date="2003" name="Genome Res.">
        <title>Genome analysis of F. nucleatum sub spp vincentii and its comparison with the genome of F. nucleatum ATCC 25586.</title>
        <authorList>
            <person name="Kapatral V."/>
            <person name="Ivanova N."/>
            <person name="Anderson I."/>
            <person name="Reznik G."/>
            <person name="Bhattacharyya A."/>
            <person name="Gardner W.L."/>
            <person name="Mikhailova N."/>
            <person name="Lapidus A."/>
            <person name="Larsen N."/>
            <person name="D'Souza M."/>
            <person name="Walunas T."/>
            <person name="Haselkorn R."/>
            <person name="Overbeek R."/>
            <person name="Kyrpides N."/>
        </authorList>
    </citation>
    <scope>NUCLEOTIDE SEQUENCE [LARGE SCALE GENOMIC DNA]</scope>
    <source>
        <strain evidence="1 2">ATCC 49256</strain>
    </source>
</reference>
<dbReference type="EMBL" id="AABF01000081">
    <property type="protein sequence ID" value="EAA23822.1"/>
    <property type="molecule type" value="Genomic_DNA"/>
</dbReference>
<protein>
    <submittedName>
        <fullName evidence="1">Uncharacterized protein</fullName>
    </submittedName>
</protein>
<evidence type="ECO:0000313" key="2">
    <source>
        <dbReference type="Proteomes" id="UP000006454"/>
    </source>
</evidence>
<dbReference type="AlphaFoldDB" id="Q7P576"/>
<comment type="caution">
    <text evidence="1">The sequence shown here is derived from an EMBL/GenBank/DDBJ whole genome shotgun (WGS) entry which is preliminary data.</text>
</comment>
<organism evidence="1 2">
    <name type="scientific">Fusobacterium vincentii ATCC 49256</name>
    <dbReference type="NCBI Taxonomy" id="209882"/>
    <lineage>
        <taxon>Bacteria</taxon>
        <taxon>Fusobacteriati</taxon>
        <taxon>Fusobacteriota</taxon>
        <taxon>Fusobacteriia</taxon>
        <taxon>Fusobacteriales</taxon>
        <taxon>Fusobacteriaceae</taxon>
        <taxon>Fusobacterium</taxon>
    </lineage>
</organism>
<proteinExistence type="predicted"/>
<sequence length="35" mass="4188">MLALFQGKLLEIISDYNSRKMINKYKTRLIECLKI</sequence>
<name>Q7P576_FUSVC</name>
<gene>
    <name evidence="1" type="ORF">FNV0901</name>
</gene>
<evidence type="ECO:0000313" key="1">
    <source>
        <dbReference type="EMBL" id="EAA23822.1"/>
    </source>
</evidence>